<reference evidence="1 2" key="1">
    <citation type="submission" date="2017-09" db="EMBL/GenBank/DDBJ databases">
        <title>Depth-based differentiation of microbial function through sediment-hosted aquifers and enrichment of novel symbionts in the deep terrestrial subsurface.</title>
        <authorList>
            <person name="Probst A.J."/>
            <person name="Ladd B."/>
            <person name="Jarett J.K."/>
            <person name="Geller-Mcgrath D.E."/>
            <person name="Sieber C.M."/>
            <person name="Emerson J.B."/>
            <person name="Anantharaman K."/>
            <person name="Thomas B.C."/>
            <person name="Malmstrom R."/>
            <person name="Stieglmeier M."/>
            <person name="Klingl A."/>
            <person name="Woyke T."/>
            <person name="Ryan C.M."/>
            <person name="Banfield J.F."/>
        </authorList>
    </citation>
    <scope>NUCLEOTIDE SEQUENCE [LARGE SCALE GENOMIC DNA]</scope>
    <source>
        <strain evidence="1">CG23_combo_of_CG06-09_8_20_14_all_40_14</strain>
    </source>
</reference>
<comment type="caution">
    <text evidence="1">The sequence shown here is derived from an EMBL/GenBank/DDBJ whole genome shotgun (WGS) entry which is preliminary data.</text>
</comment>
<evidence type="ECO:0000313" key="1">
    <source>
        <dbReference type="EMBL" id="PIP04603.1"/>
    </source>
</evidence>
<accession>A0A2G9XDN8</accession>
<dbReference type="EMBL" id="PCQY01000019">
    <property type="protein sequence ID" value="PIP04603.1"/>
    <property type="molecule type" value="Genomic_DNA"/>
</dbReference>
<proteinExistence type="predicted"/>
<name>A0A2G9XDN8_UNCKA</name>
<sequence length="84" mass="8926">MLIVLFLFHCGHASSTATVSVLPATTSAGWCEKTGSGTEILLFLSSGMTWGELEKGLGFDGSLKVSIIKMIAVWNDMDSPLYVG</sequence>
<dbReference type="Proteomes" id="UP000231388">
    <property type="component" value="Unassembled WGS sequence"/>
</dbReference>
<dbReference type="AlphaFoldDB" id="A0A2G9XDN8"/>
<evidence type="ECO:0000313" key="2">
    <source>
        <dbReference type="Proteomes" id="UP000231388"/>
    </source>
</evidence>
<protein>
    <submittedName>
        <fullName evidence="1">Uncharacterized protein</fullName>
    </submittedName>
</protein>
<gene>
    <name evidence="1" type="ORF">COX53_01495</name>
</gene>
<organism evidence="1 2">
    <name type="scientific">candidate division WWE3 bacterium CG23_combo_of_CG06-09_8_20_14_all_40_14</name>
    <dbReference type="NCBI Taxonomy" id="1975095"/>
    <lineage>
        <taxon>Bacteria</taxon>
        <taxon>Katanobacteria</taxon>
    </lineage>
</organism>